<dbReference type="EMBL" id="VYKK01000004">
    <property type="protein sequence ID" value="KAA9007261.1"/>
    <property type="molecule type" value="Genomic_DNA"/>
</dbReference>
<sequence>MGYMTTITVLNDEFSQIKANPKEFVDKICEGMRGYRRSLNSIEISNVNSFGIGNHCNNVIVAKSNHADDPRMFITYQNSMDIIGWGNDSKHLEYRKRLLKIAKKMIEYEEQQIKKLEGQS</sequence>
<dbReference type="RefSeq" id="WP_150456551.1">
    <property type="nucleotide sequence ID" value="NZ_VYKK01000004.1"/>
</dbReference>
<proteinExistence type="predicted"/>
<gene>
    <name evidence="1" type="ORF">F4V43_01885</name>
</gene>
<accession>A0A5J5GGI4</accession>
<comment type="caution">
    <text evidence="1">The sequence shown here is derived from an EMBL/GenBank/DDBJ whole genome shotgun (WGS) entry which is preliminary data.</text>
</comment>
<reference evidence="1 2" key="1">
    <citation type="submission" date="2019-09" db="EMBL/GenBank/DDBJ databases">
        <title>Bacillus ochoae sp. nov., Paenibacillus whitsoniae sp. nov., Paenibacillus spiritus sp. nov. Isolated from the Mars Exploration Rover during spacecraft assembly.</title>
        <authorList>
            <person name="Seuylemezian A."/>
            <person name="Vaishampayan P."/>
        </authorList>
    </citation>
    <scope>NUCLEOTIDE SEQUENCE [LARGE SCALE GENOMIC DNA]</scope>
    <source>
        <strain evidence="1 2">MER_111</strain>
    </source>
</reference>
<evidence type="ECO:0000313" key="2">
    <source>
        <dbReference type="Proteomes" id="UP000367750"/>
    </source>
</evidence>
<dbReference type="OrthoDB" id="3035029at2"/>
<dbReference type="AlphaFoldDB" id="A0A5J5GGI4"/>
<dbReference type="Proteomes" id="UP000367750">
    <property type="component" value="Unassembled WGS sequence"/>
</dbReference>
<organism evidence="1 2">
    <name type="scientific">Paenibacillus spiritus</name>
    <dbReference type="NCBI Taxonomy" id="2496557"/>
    <lineage>
        <taxon>Bacteria</taxon>
        <taxon>Bacillati</taxon>
        <taxon>Bacillota</taxon>
        <taxon>Bacilli</taxon>
        <taxon>Bacillales</taxon>
        <taxon>Paenibacillaceae</taxon>
        <taxon>Paenibacillus</taxon>
    </lineage>
</organism>
<evidence type="ECO:0000313" key="1">
    <source>
        <dbReference type="EMBL" id="KAA9007261.1"/>
    </source>
</evidence>
<keyword evidence="2" id="KW-1185">Reference proteome</keyword>
<protein>
    <submittedName>
        <fullName evidence="1">Uncharacterized protein</fullName>
    </submittedName>
</protein>
<name>A0A5J5GGI4_9BACL</name>